<dbReference type="InterPro" id="IPR009003">
    <property type="entry name" value="Peptidase_S1_PA"/>
</dbReference>
<keyword evidence="3" id="KW-0378">Hydrolase</keyword>
<evidence type="ECO:0000313" key="9">
    <source>
        <dbReference type="Ensembl" id="ENSSGRP00000013407.1"/>
    </source>
</evidence>
<reference evidence="9" key="1">
    <citation type="submission" date="2025-08" db="UniProtKB">
        <authorList>
            <consortium name="Ensembl"/>
        </authorList>
    </citation>
    <scope>IDENTIFICATION</scope>
</reference>
<dbReference type="GO" id="GO:0006508">
    <property type="term" value="P:proteolysis"/>
    <property type="evidence" value="ECO:0007669"/>
    <property type="project" value="UniProtKB-KW"/>
</dbReference>
<dbReference type="FunFam" id="2.40.10.10:FF:000024">
    <property type="entry name" value="Serine protease 53"/>
    <property type="match status" value="1"/>
</dbReference>
<dbReference type="SUPFAM" id="SSF50494">
    <property type="entry name" value="Trypsin-like serine proteases"/>
    <property type="match status" value="1"/>
</dbReference>
<dbReference type="Proteomes" id="UP000472262">
    <property type="component" value="Unassembled WGS sequence"/>
</dbReference>
<dbReference type="Pfam" id="PF00089">
    <property type="entry name" value="Trypsin"/>
    <property type="match status" value="1"/>
</dbReference>
<protein>
    <submittedName>
        <fullName evidence="9">Zgc:123295</fullName>
    </submittedName>
</protein>
<evidence type="ECO:0000256" key="3">
    <source>
        <dbReference type="ARBA" id="ARBA00022801"/>
    </source>
</evidence>
<keyword evidence="1" id="KW-0645">Protease</keyword>
<dbReference type="InterPro" id="IPR043504">
    <property type="entry name" value="Peptidase_S1_PA_chymotrypsin"/>
</dbReference>
<evidence type="ECO:0000256" key="2">
    <source>
        <dbReference type="ARBA" id="ARBA00022729"/>
    </source>
</evidence>
<evidence type="ECO:0000313" key="10">
    <source>
        <dbReference type="Proteomes" id="UP000472262"/>
    </source>
</evidence>
<keyword evidence="10" id="KW-1185">Reference proteome</keyword>
<evidence type="ECO:0000256" key="6">
    <source>
        <dbReference type="ARBA" id="ARBA00023180"/>
    </source>
</evidence>
<dbReference type="PANTHER" id="PTHR24253">
    <property type="entry name" value="TRANSMEMBRANE PROTEASE SERINE"/>
    <property type="match status" value="1"/>
</dbReference>
<feature type="domain" description="Peptidase S1" evidence="8">
    <location>
        <begin position="39"/>
        <end position="265"/>
    </location>
</feature>
<evidence type="ECO:0000256" key="5">
    <source>
        <dbReference type="ARBA" id="ARBA00023157"/>
    </source>
</evidence>
<dbReference type="PROSITE" id="PS50240">
    <property type="entry name" value="TRYPSIN_DOM"/>
    <property type="match status" value="1"/>
</dbReference>
<dbReference type="AlphaFoldDB" id="A0A672KNY4"/>
<evidence type="ECO:0000256" key="4">
    <source>
        <dbReference type="ARBA" id="ARBA00022825"/>
    </source>
</evidence>
<dbReference type="Ensembl" id="ENSSGRT00000014503.1">
    <property type="protein sequence ID" value="ENSSGRP00000013407.1"/>
    <property type="gene ID" value="ENSSGRG00000008488.1"/>
</dbReference>
<reference evidence="9" key="2">
    <citation type="submission" date="2025-09" db="UniProtKB">
        <authorList>
            <consortium name="Ensembl"/>
        </authorList>
    </citation>
    <scope>IDENTIFICATION</scope>
</reference>
<dbReference type="InterPro" id="IPR001314">
    <property type="entry name" value="Peptidase_S1A"/>
</dbReference>
<keyword evidence="5" id="KW-1015">Disulfide bond</keyword>
<name>A0A672KNY4_SINGR</name>
<evidence type="ECO:0000256" key="7">
    <source>
        <dbReference type="SAM" id="SignalP"/>
    </source>
</evidence>
<organism evidence="9 10">
    <name type="scientific">Sinocyclocheilus grahami</name>
    <name type="common">Dianchi golden-line fish</name>
    <name type="synonym">Barbus grahami</name>
    <dbReference type="NCBI Taxonomy" id="75366"/>
    <lineage>
        <taxon>Eukaryota</taxon>
        <taxon>Metazoa</taxon>
        <taxon>Chordata</taxon>
        <taxon>Craniata</taxon>
        <taxon>Vertebrata</taxon>
        <taxon>Euteleostomi</taxon>
        <taxon>Actinopterygii</taxon>
        <taxon>Neopterygii</taxon>
        <taxon>Teleostei</taxon>
        <taxon>Ostariophysi</taxon>
        <taxon>Cypriniformes</taxon>
        <taxon>Cyprinidae</taxon>
        <taxon>Cyprininae</taxon>
        <taxon>Sinocyclocheilus</taxon>
    </lineage>
</organism>
<dbReference type="InterPro" id="IPR001254">
    <property type="entry name" value="Trypsin_dom"/>
</dbReference>
<dbReference type="Gene3D" id="2.40.10.10">
    <property type="entry name" value="Trypsin-like serine proteases"/>
    <property type="match status" value="1"/>
</dbReference>
<evidence type="ECO:0000256" key="1">
    <source>
        <dbReference type="ARBA" id="ARBA00022670"/>
    </source>
</evidence>
<keyword evidence="2 7" id="KW-0732">Signal</keyword>
<dbReference type="GO" id="GO:0004252">
    <property type="term" value="F:serine-type endopeptidase activity"/>
    <property type="evidence" value="ECO:0007669"/>
    <property type="project" value="InterPro"/>
</dbReference>
<dbReference type="PANTHER" id="PTHR24253:SF144">
    <property type="entry name" value="CHYMOTRYPSIN-LIKE PROTEASE CTRL-1-RELATED"/>
    <property type="match status" value="1"/>
</dbReference>
<sequence>VFGWFYGFIVTTLLMVRSRGFSRQSSDSLCGRASLKNRIVGGENATAGAWPWQVSIHVVGFGHNCGGTLITKDWVLSAAQCFQSQNESDTVMYFGRLNQSGSNPNEASRTASRIINHPGYVGAPYDNDIALVQLSSSVNFTDYIRPVCLAAAGSVFGGGTESWVTGWGQVPDILQEVMIPIVNNSACANAYGGRITSNMICAGLLNQGGKDSCQGDGGGPMVSKSGSLWIQSGIVSFGKGCAEPKYPGVYSRVSQYQDWIKSNTGSNPPGFVEFNTEKYK</sequence>
<dbReference type="PRINTS" id="PR00722">
    <property type="entry name" value="CHYMOTRYPSIN"/>
</dbReference>
<dbReference type="CDD" id="cd00190">
    <property type="entry name" value="Tryp_SPc"/>
    <property type="match status" value="1"/>
</dbReference>
<evidence type="ECO:0000259" key="8">
    <source>
        <dbReference type="PROSITE" id="PS50240"/>
    </source>
</evidence>
<feature type="signal peptide" evidence="7">
    <location>
        <begin position="1"/>
        <end position="20"/>
    </location>
</feature>
<dbReference type="SMART" id="SM00020">
    <property type="entry name" value="Tryp_SPc"/>
    <property type="match status" value="1"/>
</dbReference>
<keyword evidence="4" id="KW-0720">Serine protease</keyword>
<proteinExistence type="predicted"/>
<keyword evidence="6" id="KW-0325">Glycoprotein</keyword>
<feature type="chain" id="PRO_5025349076" evidence="7">
    <location>
        <begin position="21"/>
        <end position="280"/>
    </location>
</feature>
<accession>A0A672KNY4</accession>